<evidence type="ECO:0000313" key="2">
    <source>
        <dbReference type="Proteomes" id="UP001216674"/>
    </source>
</evidence>
<dbReference type="RefSeq" id="WP_276269135.1">
    <property type="nucleotide sequence ID" value="NZ_JARJLM010000681.1"/>
</dbReference>
<dbReference type="Proteomes" id="UP001216674">
    <property type="component" value="Unassembled WGS sequence"/>
</dbReference>
<gene>
    <name evidence="1" type="ORF">P3W85_41835</name>
</gene>
<organism evidence="1 2">
    <name type="scientific">Cupriavidus basilensis</name>
    <dbReference type="NCBI Taxonomy" id="68895"/>
    <lineage>
        <taxon>Bacteria</taxon>
        <taxon>Pseudomonadati</taxon>
        <taxon>Pseudomonadota</taxon>
        <taxon>Betaproteobacteria</taxon>
        <taxon>Burkholderiales</taxon>
        <taxon>Burkholderiaceae</taxon>
        <taxon>Cupriavidus</taxon>
    </lineage>
</organism>
<protein>
    <submittedName>
        <fullName evidence="1">Uncharacterized protein</fullName>
    </submittedName>
</protein>
<comment type="caution">
    <text evidence="1">The sequence shown here is derived from an EMBL/GenBank/DDBJ whole genome shotgun (WGS) entry which is preliminary data.</text>
</comment>
<proteinExistence type="predicted"/>
<reference evidence="1 2" key="1">
    <citation type="submission" date="2023-03" db="EMBL/GenBank/DDBJ databases">
        <title>Draft assemblies of triclosan tolerant bacteria isolated from returned activated sludge.</title>
        <authorList>
            <person name="Van Hamelsveld S."/>
        </authorList>
    </citation>
    <scope>NUCLEOTIDE SEQUENCE [LARGE SCALE GENOMIC DNA]</scope>
    <source>
        <strain evidence="1 2">GW210010_S58</strain>
    </source>
</reference>
<dbReference type="EMBL" id="JARJLM010000681">
    <property type="protein sequence ID" value="MDF3839433.1"/>
    <property type="molecule type" value="Genomic_DNA"/>
</dbReference>
<accession>A0ABT6B3Q9</accession>
<sequence>MPIKPRKLELFSSGLSEDRWHQMLGPIHRVIWPIGAHAPGRDWREAFNARPVEATLPGDGAFHLSEQETEALDAAAGEAFLRLTAHDLRETLPALRAESDEALMARLRVINQSALDLGFRLETHIQRYMELRLTYPDEAFAADQPAGAVLGRTEWAPRQRLVEAEPLLKQHAVATP</sequence>
<name>A0ABT6B3Q9_9BURK</name>
<keyword evidence="2" id="KW-1185">Reference proteome</keyword>
<evidence type="ECO:0000313" key="1">
    <source>
        <dbReference type="EMBL" id="MDF3839433.1"/>
    </source>
</evidence>